<feature type="transmembrane region" description="Helical" evidence="1">
    <location>
        <begin position="12"/>
        <end position="32"/>
    </location>
</feature>
<protein>
    <submittedName>
        <fullName evidence="2">Uncharacterized protein</fullName>
    </submittedName>
</protein>
<dbReference type="EMBL" id="QBMN01000086">
    <property type="protein sequence ID" value="PZO39566.1"/>
    <property type="molecule type" value="Genomic_DNA"/>
</dbReference>
<dbReference type="Proteomes" id="UP000249081">
    <property type="component" value="Unassembled WGS sequence"/>
</dbReference>
<name>A0A2W4W4H6_9CYAN</name>
<evidence type="ECO:0000313" key="3">
    <source>
        <dbReference type="Proteomes" id="UP000249081"/>
    </source>
</evidence>
<keyword evidence="1" id="KW-0812">Transmembrane</keyword>
<gene>
    <name evidence="2" type="ORF">DCF17_13115</name>
</gene>
<keyword evidence="1" id="KW-1133">Transmembrane helix</keyword>
<reference evidence="3" key="1">
    <citation type="submission" date="2018-04" db="EMBL/GenBank/DDBJ databases">
        <authorList>
            <person name="Cornet L."/>
        </authorList>
    </citation>
    <scope>NUCLEOTIDE SEQUENCE [LARGE SCALE GENOMIC DNA]</scope>
</reference>
<dbReference type="AlphaFoldDB" id="A0A2W4W4H6"/>
<accession>A0A2W4W4H6</accession>
<evidence type="ECO:0000256" key="1">
    <source>
        <dbReference type="SAM" id="Phobius"/>
    </source>
</evidence>
<comment type="caution">
    <text evidence="2">The sequence shown here is derived from an EMBL/GenBank/DDBJ whole genome shotgun (WGS) entry which is preliminary data.</text>
</comment>
<keyword evidence="1" id="KW-0472">Membrane</keyword>
<organism evidence="2 3">
    <name type="scientific">Shackletoniella antarctica</name>
    <dbReference type="NCBI Taxonomy" id="268115"/>
    <lineage>
        <taxon>Bacteria</taxon>
        <taxon>Bacillati</taxon>
        <taxon>Cyanobacteriota</taxon>
        <taxon>Cyanophyceae</taxon>
        <taxon>Oculatellales</taxon>
        <taxon>Oculatellaceae</taxon>
        <taxon>Shackletoniella</taxon>
    </lineage>
</organism>
<proteinExistence type="predicted"/>
<reference evidence="2 3" key="2">
    <citation type="submission" date="2018-06" db="EMBL/GenBank/DDBJ databases">
        <title>Metagenomic assembly of (sub)arctic Cyanobacteria and their associated microbiome from non-axenic cultures.</title>
        <authorList>
            <person name="Baurain D."/>
        </authorList>
    </citation>
    <scope>NUCLEOTIDE SEQUENCE [LARGE SCALE GENOMIC DNA]</scope>
    <source>
        <strain evidence="2">ULC041bin1</strain>
    </source>
</reference>
<evidence type="ECO:0000313" key="2">
    <source>
        <dbReference type="EMBL" id="PZO39566.1"/>
    </source>
</evidence>
<sequence length="189" mass="20708">MQKTAAEKWAPSLRRVPVVVLISALLLGLWGLRMPGPLGVVCDRAAPGQVYCQTTLPSPWAWLPSRTFALQNFTITSDLCDNNPQGGVRFCHRLTLLGAGRQVTLPEVRTPLSARAITDQLHQFIAGEGSPQLIWSSTTRWLPWRTLTIALLLAVASWALWDLRWPPVAPTPLAMDGAERPGRAPDSTA</sequence>